<feature type="region of interest" description="Disordered" evidence="1">
    <location>
        <begin position="198"/>
        <end position="249"/>
    </location>
</feature>
<dbReference type="VEuPathDB" id="PiroplasmaDB:BMR1_01G00390"/>
<reference evidence="3 4" key="2">
    <citation type="journal article" date="2013" name="PLoS ONE">
        <title>Whole genome mapping and re-organization of the nuclear and mitochondrial genomes of Babesia microti isolates.</title>
        <authorList>
            <person name="Cornillot E."/>
            <person name="Dassouli A."/>
            <person name="Garg A."/>
            <person name="Pachikara N."/>
            <person name="Randazzo S."/>
            <person name="Depoix D."/>
            <person name="Carcy B."/>
            <person name="Delbecq S."/>
            <person name="Frutos R."/>
            <person name="Silva J.C."/>
            <person name="Sutton R."/>
            <person name="Krause P.J."/>
            <person name="Mamoun C.B."/>
        </authorList>
    </citation>
    <scope>NUCLEOTIDE SEQUENCE [LARGE SCALE GENOMIC DNA]</scope>
    <source>
        <strain evidence="3 4">RI</strain>
    </source>
</reference>
<dbReference type="KEGG" id="bmic:BMR1_01G00390"/>
<feature type="chain" id="PRO_5013314846" evidence="2">
    <location>
        <begin position="21"/>
        <end position="798"/>
    </location>
</feature>
<reference evidence="3 4" key="1">
    <citation type="journal article" date="2012" name="Nucleic Acids Res.">
        <title>Sequencing of the smallest Apicomplexan genome from the human pathogen Babesia microti.</title>
        <authorList>
            <person name="Cornillot E."/>
            <person name="Hadj-Kaddour K."/>
            <person name="Dassouli A."/>
            <person name="Noel B."/>
            <person name="Ranwez V."/>
            <person name="Vacherie B."/>
            <person name="Augagneur Y."/>
            <person name="Bres V."/>
            <person name="Duclos A."/>
            <person name="Randazzo S."/>
            <person name="Carcy B."/>
            <person name="Debierre-Grockiego F."/>
            <person name="Delbecq S."/>
            <person name="Moubri-Menage K."/>
            <person name="Shams-Eldin H."/>
            <person name="Usmani-Brown S."/>
            <person name="Bringaud F."/>
            <person name="Wincker P."/>
            <person name="Vivares C.P."/>
            <person name="Schwarz R.T."/>
            <person name="Schetters T.P."/>
            <person name="Krause P.J."/>
            <person name="Gorenflot A."/>
            <person name="Berry V."/>
            <person name="Barbe V."/>
            <person name="Ben Mamoun C."/>
        </authorList>
    </citation>
    <scope>NUCLEOTIDE SEQUENCE [LARGE SCALE GENOMIC DNA]</scope>
    <source>
        <strain evidence="3 4">RI</strain>
    </source>
</reference>
<dbReference type="GeneID" id="24423159"/>
<organism evidence="3 4">
    <name type="scientific">Babesia microti (strain RI)</name>
    <dbReference type="NCBI Taxonomy" id="1133968"/>
    <lineage>
        <taxon>Eukaryota</taxon>
        <taxon>Sar</taxon>
        <taxon>Alveolata</taxon>
        <taxon>Apicomplexa</taxon>
        <taxon>Aconoidasida</taxon>
        <taxon>Piroplasmida</taxon>
        <taxon>Babesiidae</taxon>
        <taxon>Babesia</taxon>
    </lineage>
</organism>
<evidence type="ECO:0000256" key="1">
    <source>
        <dbReference type="SAM" id="MobiDB-lite"/>
    </source>
</evidence>
<feature type="compositionally biased region" description="Polar residues" evidence="1">
    <location>
        <begin position="213"/>
        <end position="239"/>
    </location>
</feature>
<proteinExistence type="predicted"/>
<name>A0A1N6LWB4_BABMR</name>
<feature type="signal peptide" evidence="2">
    <location>
        <begin position="1"/>
        <end position="20"/>
    </location>
</feature>
<gene>
    <name evidence="3" type="ORF">BMR1_01G00390</name>
</gene>
<dbReference type="Proteomes" id="UP000002899">
    <property type="component" value="Chromosome I"/>
</dbReference>
<reference evidence="3 4" key="3">
    <citation type="journal article" date="2016" name="Sci. Rep.">
        <title>Genome-wide diversity and gene expression profiling of Babesia microti isolates identify polymorphic genes that mediate host-pathogen interactions.</title>
        <authorList>
            <person name="Silva J.C."/>
            <person name="Cornillot E."/>
            <person name="McCracken C."/>
            <person name="Usmani-Brown S."/>
            <person name="Dwivedi A."/>
            <person name="Ifeonu O.O."/>
            <person name="Crabtree J."/>
            <person name="Gotia H.T."/>
            <person name="Virji A.Z."/>
            <person name="Reynes C."/>
            <person name="Colinge J."/>
            <person name="Kumar V."/>
            <person name="Lawres L."/>
            <person name="Pazzi J.E."/>
            <person name="Pablo J.V."/>
            <person name="Hung C."/>
            <person name="Brancato J."/>
            <person name="Kumari P."/>
            <person name="Orvis J."/>
            <person name="Tretina K."/>
            <person name="Chibucos M."/>
            <person name="Ott S."/>
            <person name="Sadzewicz L."/>
            <person name="Sengamalay N."/>
            <person name="Shetty A.C."/>
            <person name="Su Q."/>
            <person name="Tallon L."/>
            <person name="Fraser C.M."/>
            <person name="Frutos R."/>
            <person name="Molina D.M."/>
            <person name="Krause P.J."/>
            <person name="Ben Mamoun C."/>
        </authorList>
    </citation>
    <scope>NUCLEOTIDE SEQUENCE [LARGE SCALE GENOMIC DNA]</scope>
    <source>
        <strain evidence="3 4">RI</strain>
    </source>
</reference>
<keyword evidence="4" id="KW-1185">Reference proteome</keyword>
<evidence type="ECO:0000313" key="3">
    <source>
        <dbReference type="EMBL" id="SIO73165.1"/>
    </source>
</evidence>
<evidence type="ECO:0000313" key="4">
    <source>
        <dbReference type="Proteomes" id="UP000002899"/>
    </source>
</evidence>
<keyword evidence="2" id="KW-0732">Signal</keyword>
<evidence type="ECO:0000256" key="2">
    <source>
        <dbReference type="SAM" id="SignalP"/>
    </source>
</evidence>
<protein>
    <submittedName>
        <fullName evidence="3">BmGPI1, B microti specific</fullName>
    </submittedName>
</protein>
<sequence>MGSVLPFLVLISGTVTYVMANKMSDKEKSNLESQMESNKDKIAAMGVKFDSIINDLMISLKDEHAKGDVLKKFVAAHPNIDTSVAQSIGVVLTNSKLVDSKVTELLNKLDISKKLLNNGNDANLKCLQMIVNYSDESSDADYIKQICTDAQMSLVKAIQIFNDEQQLTNEVSHAQKLIMDSTNTFSNVQSIIDKFIQSNSNPSAPKTDPIDSYPTSSTIKSIQTQLPAIQPLSTPNTSPLPKDMIHTNTSTSLKDNLNASNKNNFSVDNINTNQATALPYDPVAPLPPPIDATGTPSLPLDGVSTVLTGNGQPIPTNAAVTPMTNDLTPTGKVNTLADVINSTRGGEGTIGANFVRDYTDEEYAILLERIRKSVEFQNNLIVRNRLYLSRFDEILTSINKVKEILRGAISSIPRVSVDYDQTILQFDKLTENSDDIERALNDTRGKLLDDVNLLIQLSQESKNCVDNLVVKSSTTYNKCVGVFNYWNDNSQRLQLDQNDAALFTRAEIINKSMSDMITSIKASGMFMNKDASDNETRDVPVAQSSDGEFVSELNGMKPLTQTEDVTQMANDANDLIKSILKEILYTETSFNNNYQIAQESQTEMEILSKNPEFSNPIHKNFFDECKQVLKNSQIIPNNNAIATKFFATNKDEINEITNDLTVCISTLTNMNEHSDDKKSVMEKCRQAASRTNKLNDVLKGDEFQNLITHMENAAKMLSQHAISMRTIAKADAPLAEPAINEISNDAKIAPDDSANGTNYNNYLRSSEVDSSALMDIKPSSTKILMSLPLIVISTIALI</sequence>
<dbReference type="RefSeq" id="XP_012647158.2">
    <property type="nucleotide sequence ID" value="XM_012791704.2"/>
</dbReference>
<accession>A0A1N6LWB4</accession>
<dbReference type="EMBL" id="FO082871">
    <property type="protein sequence ID" value="SIO73165.1"/>
    <property type="molecule type" value="Genomic_DNA"/>
</dbReference>
<dbReference type="AlphaFoldDB" id="A0A1N6LWB4"/>